<dbReference type="EMBL" id="CM037160">
    <property type="protein sequence ID" value="KAH7841209.1"/>
    <property type="molecule type" value="Genomic_DNA"/>
</dbReference>
<keyword evidence="2" id="KW-1185">Reference proteome</keyword>
<reference evidence="1 2" key="1">
    <citation type="journal article" date="2021" name="Hortic Res">
        <title>High-quality reference genome and annotation aids understanding of berry development for evergreen blueberry (Vaccinium darrowii).</title>
        <authorList>
            <person name="Yu J."/>
            <person name="Hulse-Kemp A.M."/>
            <person name="Babiker E."/>
            <person name="Staton M."/>
        </authorList>
    </citation>
    <scope>NUCLEOTIDE SEQUENCE [LARGE SCALE GENOMIC DNA]</scope>
    <source>
        <strain evidence="2">cv. NJ 8807/NJ 8810</strain>
        <tissue evidence="1">Young leaf</tissue>
    </source>
</reference>
<evidence type="ECO:0000313" key="1">
    <source>
        <dbReference type="EMBL" id="KAH7841209.1"/>
    </source>
</evidence>
<name>A0ACB7XK52_9ERIC</name>
<accession>A0ACB7XK52</accession>
<gene>
    <name evidence="1" type="ORF">Vadar_027092</name>
</gene>
<comment type="caution">
    <text evidence="1">The sequence shown here is derived from an EMBL/GenBank/DDBJ whole genome shotgun (WGS) entry which is preliminary data.</text>
</comment>
<sequence>MDEYIDEIRGYEQQLEAVGYHVDDDDLVFYALKGLPEEYRPVRSALNAKGDVVFNDLATILKNEESQILKDEGRSAPKVFLANQKYSMTEHPPQSYNPSSTGTEPQMNQNGISGAIPQLCQTPMYQNSQSEGSYFPMQYNRNNNSGQNNRGGRKPNFGQNNKVECQICGKTNHTAMYCYHRQNLQYQPPTYVQSSNSRRGMASNWNGSTNYVSNNAQNSPMMSYNTVIVQRPFSGNNGQIFSSHNNGSAQPNLVAFPNTVQLQGRPGFVTVPTTNHAFVSPAPRAFITTAPAIRTGFSVNGQTEDGSGCSGGGQSTPIPLTSYDDIVVSISSSITPTDVSCHTSSSSPNLFTPSTSVPTAGQVGHPDSVPPESNSNSLPDSTSKLHVPVSSPLTDVSHGGHAEGDDGLQQPTAAIAPAFSSCNR</sequence>
<proteinExistence type="predicted"/>
<organism evidence="1 2">
    <name type="scientific">Vaccinium darrowii</name>
    <dbReference type="NCBI Taxonomy" id="229202"/>
    <lineage>
        <taxon>Eukaryota</taxon>
        <taxon>Viridiplantae</taxon>
        <taxon>Streptophyta</taxon>
        <taxon>Embryophyta</taxon>
        <taxon>Tracheophyta</taxon>
        <taxon>Spermatophyta</taxon>
        <taxon>Magnoliopsida</taxon>
        <taxon>eudicotyledons</taxon>
        <taxon>Gunneridae</taxon>
        <taxon>Pentapetalae</taxon>
        <taxon>asterids</taxon>
        <taxon>Ericales</taxon>
        <taxon>Ericaceae</taxon>
        <taxon>Vaccinioideae</taxon>
        <taxon>Vaccinieae</taxon>
        <taxon>Vaccinium</taxon>
    </lineage>
</organism>
<dbReference type="Proteomes" id="UP000828048">
    <property type="component" value="Chromosome 10"/>
</dbReference>
<evidence type="ECO:0000313" key="2">
    <source>
        <dbReference type="Proteomes" id="UP000828048"/>
    </source>
</evidence>
<protein>
    <submittedName>
        <fullName evidence="1">Uncharacterized protein</fullName>
    </submittedName>
</protein>